<evidence type="ECO:0000256" key="5">
    <source>
        <dbReference type="ARBA" id="ARBA00022842"/>
    </source>
</evidence>
<dbReference type="InterPro" id="IPR015797">
    <property type="entry name" value="NUDIX_hydrolase-like_dom_sf"/>
</dbReference>
<name>A0ABS7HLG4_9MICO</name>
<evidence type="ECO:0000259" key="8">
    <source>
        <dbReference type="PROSITE" id="PS51462"/>
    </source>
</evidence>
<dbReference type="Proteomes" id="UP001196843">
    <property type="component" value="Unassembled WGS sequence"/>
</dbReference>
<dbReference type="PROSITE" id="PS51462">
    <property type="entry name" value="NUDIX"/>
    <property type="match status" value="1"/>
</dbReference>
<evidence type="ECO:0000256" key="2">
    <source>
        <dbReference type="ARBA" id="ARBA00001946"/>
    </source>
</evidence>
<keyword evidence="5" id="KW-0460">Magnesium</keyword>
<comment type="cofactor">
    <cofactor evidence="1">
        <name>Mn(2+)</name>
        <dbReference type="ChEBI" id="CHEBI:29035"/>
    </cofactor>
</comment>
<dbReference type="EMBL" id="JAEUAW010000005">
    <property type="protein sequence ID" value="MBW9093796.1"/>
    <property type="molecule type" value="Genomic_DNA"/>
</dbReference>
<dbReference type="InterPro" id="IPR039121">
    <property type="entry name" value="NUDT19"/>
</dbReference>
<comment type="caution">
    <text evidence="9">The sequence shown here is derived from an EMBL/GenBank/DDBJ whole genome shotgun (WGS) entry which is preliminary data.</text>
</comment>
<evidence type="ECO:0000256" key="6">
    <source>
        <dbReference type="ARBA" id="ARBA00023211"/>
    </source>
</evidence>
<comment type="cofactor">
    <cofactor evidence="2">
        <name>Mg(2+)</name>
        <dbReference type="ChEBI" id="CHEBI:18420"/>
    </cofactor>
</comment>
<dbReference type="PANTHER" id="PTHR12318:SF0">
    <property type="entry name" value="ACYL-COENZYME A DIPHOSPHATASE NUDT19"/>
    <property type="match status" value="1"/>
</dbReference>
<dbReference type="RefSeq" id="WP_220300505.1">
    <property type="nucleotide sequence ID" value="NZ_JAEUAW010000005.1"/>
</dbReference>
<reference evidence="9 10" key="1">
    <citation type="journal article" date="2021" name="MBio">
        <title>Poor Competitiveness of Bradyrhizobium in Pigeon Pea Root Colonization in Indian Soils.</title>
        <authorList>
            <person name="Chalasani D."/>
            <person name="Basu A."/>
            <person name="Pullabhotla S.V.S.R.N."/>
            <person name="Jorrin B."/>
            <person name="Neal A.L."/>
            <person name="Poole P.S."/>
            <person name="Podile A.R."/>
            <person name="Tkacz A."/>
        </authorList>
    </citation>
    <scope>NUCLEOTIDE SEQUENCE [LARGE SCALE GENOMIC DNA]</scope>
    <source>
        <strain evidence="9 10">HU14</strain>
    </source>
</reference>
<sequence length="257" mass="27285">MPHPTPSDRALRAVADSVTSSRPRVPGDATDPSIPVAATVVLLRDAAPGVEVLVIERPDRGSFAGAWVFPGGRLEDGDRLGADDPEESAARRAAARETREETGLVLDPMALQTLSVWDPPPGLALRIRTWFFVAAAPAGRIALSPDEAVAAQWAQPADLLERHGRGELTLYPPTWVTLHGLASHPDAASAIDAARLAGVQRFETVARRGAEGPLLLWQGDAEWDVDAGGPASTSRHRLEIGGLPWRYARTDSGLTAG</sequence>
<proteinExistence type="predicted"/>
<dbReference type="PANTHER" id="PTHR12318">
    <property type="entry name" value="TESTOSTERONE-REGULATED PROTEIN RP2"/>
    <property type="match status" value="1"/>
</dbReference>
<dbReference type="SUPFAM" id="SSF55811">
    <property type="entry name" value="Nudix"/>
    <property type="match status" value="1"/>
</dbReference>
<dbReference type="InterPro" id="IPR020476">
    <property type="entry name" value="Nudix_hydrolase"/>
</dbReference>
<evidence type="ECO:0000256" key="3">
    <source>
        <dbReference type="ARBA" id="ARBA00022723"/>
    </source>
</evidence>
<organism evidence="9 10">
    <name type="scientific">Microbacterium jejuense</name>
    <dbReference type="NCBI Taxonomy" id="1263637"/>
    <lineage>
        <taxon>Bacteria</taxon>
        <taxon>Bacillati</taxon>
        <taxon>Actinomycetota</taxon>
        <taxon>Actinomycetes</taxon>
        <taxon>Micrococcales</taxon>
        <taxon>Microbacteriaceae</taxon>
        <taxon>Microbacterium</taxon>
    </lineage>
</organism>
<dbReference type="Gene3D" id="3.90.79.10">
    <property type="entry name" value="Nucleoside Triphosphate Pyrophosphohydrolase"/>
    <property type="match status" value="2"/>
</dbReference>
<dbReference type="PRINTS" id="PR00502">
    <property type="entry name" value="NUDIXFAMILY"/>
</dbReference>
<dbReference type="Pfam" id="PF00293">
    <property type="entry name" value="NUDIX"/>
    <property type="match status" value="1"/>
</dbReference>
<feature type="region of interest" description="Disordered" evidence="7">
    <location>
        <begin position="1"/>
        <end position="31"/>
    </location>
</feature>
<evidence type="ECO:0000256" key="1">
    <source>
        <dbReference type="ARBA" id="ARBA00001936"/>
    </source>
</evidence>
<feature type="domain" description="Nudix hydrolase" evidence="8">
    <location>
        <begin position="33"/>
        <end position="182"/>
    </location>
</feature>
<feature type="region of interest" description="Disordered" evidence="7">
    <location>
        <begin position="74"/>
        <end position="99"/>
    </location>
</feature>
<gene>
    <name evidence="9" type="ORF">JNB62_08890</name>
</gene>
<accession>A0ABS7HLG4</accession>
<evidence type="ECO:0000256" key="7">
    <source>
        <dbReference type="SAM" id="MobiDB-lite"/>
    </source>
</evidence>
<keyword evidence="6" id="KW-0464">Manganese</keyword>
<keyword evidence="10" id="KW-1185">Reference proteome</keyword>
<evidence type="ECO:0000313" key="9">
    <source>
        <dbReference type="EMBL" id="MBW9093796.1"/>
    </source>
</evidence>
<keyword evidence="4" id="KW-0378">Hydrolase</keyword>
<keyword evidence="3" id="KW-0479">Metal-binding</keyword>
<evidence type="ECO:0000313" key="10">
    <source>
        <dbReference type="Proteomes" id="UP001196843"/>
    </source>
</evidence>
<dbReference type="InterPro" id="IPR000086">
    <property type="entry name" value="NUDIX_hydrolase_dom"/>
</dbReference>
<evidence type="ECO:0000256" key="4">
    <source>
        <dbReference type="ARBA" id="ARBA00022801"/>
    </source>
</evidence>
<protein>
    <submittedName>
        <fullName evidence="9">NUDIX domain-containing protein</fullName>
    </submittedName>
</protein>